<dbReference type="Gramene" id="ERN17588">
    <property type="protein sequence ID" value="ERN17588"/>
    <property type="gene ID" value="AMTR_s00059p00149210"/>
</dbReference>
<proteinExistence type="predicted"/>
<protein>
    <submittedName>
        <fullName evidence="1">Uncharacterized protein</fullName>
    </submittedName>
</protein>
<accession>U5DB24</accession>
<reference evidence="2" key="1">
    <citation type="journal article" date="2013" name="Science">
        <title>The Amborella genome and the evolution of flowering plants.</title>
        <authorList>
            <consortium name="Amborella Genome Project"/>
        </authorList>
    </citation>
    <scope>NUCLEOTIDE SEQUENCE [LARGE SCALE GENOMIC DNA]</scope>
</reference>
<organism evidence="1 2">
    <name type="scientific">Amborella trichopoda</name>
    <dbReference type="NCBI Taxonomy" id="13333"/>
    <lineage>
        <taxon>Eukaryota</taxon>
        <taxon>Viridiplantae</taxon>
        <taxon>Streptophyta</taxon>
        <taxon>Embryophyta</taxon>
        <taxon>Tracheophyta</taxon>
        <taxon>Spermatophyta</taxon>
        <taxon>Magnoliopsida</taxon>
        <taxon>Amborellales</taxon>
        <taxon>Amborellaceae</taxon>
        <taxon>Amborella</taxon>
    </lineage>
</organism>
<name>U5DB24_AMBTC</name>
<keyword evidence="2" id="KW-1185">Reference proteome</keyword>
<sequence>MESLSEKRPGLDSLIIRPLEQQGFPAQEEQQSVEEFHEVGRPEGSEVMVALKFKRVLSRLRGKVGNGAWRLDE</sequence>
<dbReference type="Proteomes" id="UP000017836">
    <property type="component" value="Unassembled WGS sequence"/>
</dbReference>
<dbReference type="AlphaFoldDB" id="U5DB24"/>
<evidence type="ECO:0000313" key="1">
    <source>
        <dbReference type="EMBL" id="ERN17588.1"/>
    </source>
</evidence>
<dbReference type="EMBL" id="KI392312">
    <property type="protein sequence ID" value="ERN17588.1"/>
    <property type="molecule type" value="Genomic_DNA"/>
</dbReference>
<dbReference type="HOGENOM" id="CLU_2708140_0_0_1"/>
<gene>
    <name evidence="1" type="ORF">AMTR_s00059p00149210</name>
</gene>
<evidence type="ECO:0000313" key="2">
    <source>
        <dbReference type="Proteomes" id="UP000017836"/>
    </source>
</evidence>